<feature type="transmembrane region" description="Helical" evidence="2">
    <location>
        <begin position="114"/>
        <end position="133"/>
    </location>
</feature>
<dbReference type="GO" id="GO:0016020">
    <property type="term" value="C:membrane"/>
    <property type="evidence" value="ECO:0007669"/>
    <property type="project" value="InterPro"/>
</dbReference>
<dbReference type="GO" id="GO:0007606">
    <property type="term" value="P:sensory perception of chemical stimulus"/>
    <property type="evidence" value="ECO:0007669"/>
    <property type="project" value="InterPro"/>
</dbReference>
<feature type="transmembrane region" description="Helical" evidence="2">
    <location>
        <begin position="24"/>
        <end position="46"/>
    </location>
</feature>
<keyword evidence="4" id="KW-1185">Reference proteome</keyword>
<protein>
    <recommendedName>
        <fullName evidence="5">G protein-coupled receptor</fullName>
    </recommendedName>
</protein>
<comment type="similarity">
    <text evidence="1">Belongs to the nematode receptor-like protein sre family.</text>
</comment>
<dbReference type="PANTHER" id="PTHR23128:SF132">
    <property type="entry name" value="SERPENTINE RECEPTOR, CLASS E (EPSILON)-RELATED"/>
    <property type="match status" value="1"/>
</dbReference>
<evidence type="ECO:0000256" key="1">
    <source>
        <dbReference type="ARBA" id="ARBA00006803"/>
    </source>
</evidence>
<name>A0AAV5TCL6_9BILA</name>
<feature type="non-terminal residue" evidence="3">
    <location>
        <position position="223"/>
    </location>
</feature>
<evidence type="ECO:0000256" key="2">
    <source>
        <dbReference type="SAM" id="Phobius"/>
    </source>
</evidence>
<dbReference type="Proteomes" id="UP001432027">
    <property type="component" value="Unassembled WGS sequence"/>
</dbReference>
<feature type="transmembrane region" description="Helical" evidence="2">
    <location>
        <begin position="52"/>
        <end position="70"/>
    </location>
</feature>
<comment type="caution">
    <text evidence="3">The sequence shown here is derived from an EMBL/GenBank/DDBJ whole genome shotgun (WGS) entry which is preliminary data.</text>
</comment>
<dbReference type="EMBL" id="BTSX01000004">
    <property type="protein sequence ID" value="GMS93311.1"/>
    <property type="molecule type" value="Genomic_DNA"/>
</dbReference>
<evidence type="ECO:0000313" key="4">
    <source>
        <dbReference type="Proteomes" id="UP001432027"/>
    </source>
</evidence>
<keyword evidence="2" id="KW-0812">Transmembrane</keyword>
<dbReference type="AlphaFoldDB" id="A0AAV5TCL6"/>
<dbReference type="PANTHER" id="PTHR23128">
    <property type="entry name" value="SERPENTINE RECEPTOR, CLASS E (EPSILON)-RELATED"/>
    <property type="match status" value="1"/>
</dbReference>
<reference evidence="3" key="1">
    <citation type="submission" date="2023-10" db="EMBL/GenBank/DDBJ databases">
        <title>Genome assembly of Pristionchus species.</title>
        <authorList>
            <person name="Yoshida K."/>
            <person name="Sommer R.J."/>
        </authorList>
    </citation>
    <scope>NUCLEOTIDE SEQUENCE</scope>
    <source>
        <strain evidence="3">RS0144</strain>
    </source>
</reference>
<gene>
    <name evidence="3" type="ORF">PENTCL1PPCAC_15486</name>
</gene>
<dbReference type="Pfam" id="PF03125">
    <property type="entry name" value="Sre"/>
    <property type="match status" value="1"/>
</dbReference>
<evidence type="ECO:0008006" key="5">
    <source>
        <dbReference type="Google" id="ProtNLM"/>
    </source>
</evidence>
<dbReference type="InterPro" id="IPR004151">
    <property type="entry name" value="7TM_GPCR_serpentine_rcpt_Sre"/>
</dbReference>
<keyword evidence="2" id="KW-1133">Transmembrane helix</keyword>
<organism evidence="3 4">
    <name type="scientific">Pristionchus entomophagus</name>
    <dbReference type="NCBI Taxonomy" id="358040"/>
    <lineage>
        <taxon>Eukaryota</taxon>
        <taxon>Metazoa</taxon>
        <taxon>Ecdysozoa</taxon>
        <taxon>Nematoda</taxon>
        <taxon>Chromadorea</taxon>
        <taxon>Rhabditida</taxon>
        <taxon>Rhabditina</taxon>
        <taxon>Diplogasteromorpha</taxon>
        <taxon>Diplogasteroidea</taxon>
        <taxon>Neodiplogasteridae</taxon>
        <taxon>Pristionchus</taxon>
    </lineage>
</organism>
<feature type="transmembrane region" description="Helical" evidence="2">
    <location>
        <begin position="153"/>
        <end position="176"/>
    </location>
</feature>
<keyword evidence="2" id="KW-0472">Membrane</keyword>
<feature type="non-terminal residue" evidence="3">
    <location>
        <position position="1"/>
    </location>
</feature>
<accession>A0AAV5TCL6</accession>
<evidence type="ECO:0000313" key="3">
    <source>
        <dbReference type="EMBL" id="GMS93311.1"/>
    </source>
</evidence>
<sequence length="223" mass="25644">LHSIGIYSVFATLFVADYEIRARYYIPICIAVLMDCYLIFMSYSFVTGLINGYILCMLSCLPNFGCALILRQMLKRNEARLSRLSDTLRRFPNDKYSLSVRLQLKENIWSLQKLEFGVVVVLIALVVNLAVWFGPALSLMRPDQTTALQWCTWGSNLLLAITVAGSAPIGTFAIALHKGQRPFYVRWYLRQFGNERIVTVRDVKETDAYFDQLQGQWAYAMRR</sequence>
<proteinExistence type="inferred from homology"/>